<dbReference type="GO" id="GO:0009252">
    <property type="term" value="P:peptidoglycan biosynthetic process"/>
    <property type="evidence" value="ECO:0007669"/>
    <property type="project" value="UniProtKB-KW"/>
</dbReference>
<dbReference type="RefSeq" id="WP_061458256.1">
    <property type="nucleotide sequence ID" value="NZ_KQ968745.1"/>
</dbReference>
<dbReference type="PATRIC" id="fig|315405.11.peg.440"/>
<evidence type="ECO:0000256" key="8">
    <source>
        <dbReference type="ARBA" id="ARBA00023315"/>
    </source>
</evidence>
<dbReference type="Gene3D" id="1.20.58.90">
    <property type="match status" value="1"/>
</dbReference>
<dbReference type="InterPro" id="IPR010978">
    <property type="entry name" value="tRNA-bd_arm"/>
</dbReference>
<comment type="caution">
    <text evidence="13">The sequence shown here is derived from an EMBL/GenBank/DDBJ whole genome shotgun (WGS) entry which is preliminary data.</text>
</comment>
<dbReference type="GO" id="GO:0071555">
    <property type="term" value="P:cell wall organization"/>
    <property type="evidence" value="ECO:0007669"/>
    <property type="project" value="UniProtKB-KW"/>
</dbReference>
<evidence type="ECO:0000256" key="4">
    <source>
        <dbReference type="ARBA" id="ARBA00022490"/>
    </source>
</evidence>
<keyword evidence="9" id="KW-0961">Cell wall biogenesis/degradation</keyword>
<dbReference type="InterPro" id="IPR003447">
    <property type="entry name" value="FEMABX"/>
</dbReference>
<dbReference type="SUPFAM" id="SSF55729">
    <property type="entry name" value="Acyl-CoA N-acyltransferases (Nat)"/>
    <property type="match status" value="2"/>
</dbReference>
<dbReference type="GO" id="GO:0008360">
    <property type="term" value="P:regulation of cell shape"/>
    <property type="evidence" value="ECO:0007669"/>
    <property type="project" value="UniProtKB-KW"/>
</dbReference>
<evidence type="ECO:0000313" key="13">
    <source>
        <dbReference type="EMBL" id="KXT72934.1"/>
    </source>
</evidence>
<evidence type="ECO:0000256" key="6">
    <source>
        <dbReference type="ARBA" id="ARBA00022960"/>
    </source>
</evidence>
<dbReference type="InterPro" id="IPR016181">
    <property type="entry name" value="Acyl_CoA_acyltransferase"/>
</dbReference>
<name>A0A139NB01_9STRE</name>
<keyword evidence="13" id="KW-0436">Ligase</keyword>
<dbReference type="GO" id="GO:0016755">
    <property type="term" value="F:aminoacyltransferase activity"/>
    <property type="evidence" value="ECO:0007669"/>
    <property type="project" value="InterPro"/>
</dbReference>
<keyword evidence="6" id="KW-0133">Cell shape</keyword>
<dbReference type="Gene3D" id="3.40.630.30">
    <property type="match status" value="2"/>
</dbReference>
<dbReference type="EC" id="2.3.2.17" evidence="2"/>
<evidence type="ECO:0000256" key="3">
    <source>
        <dbReference type="ARBA" id="ARBA00016236"/>
    </source>
</evidence>
<gene>
    <name evidence="13" type="ORF">SGADD02_00402</name>
</gene>
<dbReference type="SUPFAM" id="SSF46589">
    <property type="entry name" value="tRNA-binding arm"/>
    <property type="match status" value="1"/>
</dbReference>
<evidence type="ECO:0000256" key="2">
    <source>
        <dbReference type="ARBA" id="ARBA00012466"/>
    </source>
</evidence>
<dbReference type="Pfam" id="PF02388">
    <property type="entry name" value="FemAB"/>
    <property type="match status" value="1"/>
</dbReference>
<evidence type="ECO:0000313" key="14">
    <source>
        <dbReference type="Proteomes" id="UP000070198"/>
    </source>
</evidence>
<evidence type="ECO:0000256" key="1">
    <source>
        <dbReference type="ARBA" id="ARBA00009943"/>
    </source>
</evidence>
<keyword evidence="7" id="KW-0573">Peptidoglycan synthesis</keyword>
<dbReference type="PANTHER" id="PTHR36174">
    <property type="entry name" value="LIPID II:GLYCINE GLYCYLTRANSFERASE"/>
    <property type="match status" value="1"/>
</dbReference>
<keyword evidence="5" id="KW-0808">Transferase</keyword>
<organism evidence="13 14">
    <name type="scientific">Streptococcus gallolyticus</name>
    <dbReference type="NCBI Taxonomy" id="315405"/>
    <lineage>
        <taxon>Bacteria</taxon>
        <taxon>Bacillati</taxon>
        <taxon>Bacillota</taxon>
        <taxon>Bacilli</taxon>
        <taxon>Lactobacillales</taxon>
        <taxon>Streptococcaceae</taxon>
        <taxon>Streptococcus</taxon>
    </lineage>
</organism>
<sequence>MTSLEIIEKKVFETFCNTVSYKSFMQSVEMADLLKKRGYQVTYLGLKAEETLQVAAVLFSLPMTGGLHMEINSGPVSRDKHYLKQFYQELQSYAKENGALELLVKPYDTYQHFDTTGQPTDQENTALLDDFLSLGYQHDGLLTGYPGGEPDWHYVKDLTDLDEKTLLKSFSKKGRPLVKKAKTFGITLRKLNRDELPLFKEITSATSDRRDYDDKSLDYYQDFYDSFGDSCEFMVASLNFQDYLAHLEADKAKLDQRIEKLRTAIENNNVSEKKQNQLRELSSQSATFDTRMAEAKEFIGKYGSQNVVLAGSLFVYTKQEAVYLFSGSYPEFNKFYAPALLQEYVMLEAIKRGITTYNLLGITGEFDGSDGVLRFKQNYNGYITRKMGTFRYYPHPLKYKLIHNLKKILGRH</sequence>
<dbReference type="GO" id="GO:0016874">
    <property type="term" value="F:ligase activity"/>
    <property type="evidence" value="ECO:0007669"/>
    <property type="project" value="UniProtKB-KW"/>
</dbReference>
<evidence type="ECO:0000256" key="11">
    <source>
        <dbReference type="ARBA" id="ARBA00032233"/>
    </source>
</evidence>
<dbReference type="AlphaFoldDB" id="A0A139NB01"/>
<comment type="catalytic activity">
    <reaction evidence="12">
        <text>beta-D-GlcNAc-(1-&gt;4)-Mur2Ac(oyl-L-Ala-D-isoglutaminyl-L-Lys-(N(6)-Gly)-D-Ala-D-Ala)-di-trans,octa-cis-undecaprenyl diphosphate + 2 glycyl-tRNA(Gly) = MurNAc-L-Ala-D-isoglutaminyl-L-Lys-(N(6)-tri-Gly)-D-Ala-D-Ala-diphospho-di-trans,octa-cis-undecaprenyl-GlcNAc + 2 tRNA(Gly) + 2 H(+)</text>
        <dbReference type="Rhea" id="RHEA:30439"/>
        <dbReference type="Rhea" id="RHEA-COMP:9664"/>
        <dbReference type="Rhea" id="RHEA-COMP:9683"/>
        <dbReference type="ChEBI" id="CHEBI:15378"/>
        <dbReference type="ChEBI" id="CHEBI:62234"/>
        <dbReference type="ChEBI" id="CHEBI:62235"/>
        <dbReference type="ChEBI" id="CHEBI:78442"/>
        <dbReference type="ChEBI" id="CHEBI:78522"/>
        <dbReference type="EC" id="2.3.2.17"/>
    </reaction>
</comment>
<evidence type="ECO:0000256" key="7">
    <source>
        <dbReference type="ARBA" id="ARBA00022984"/>
    </source>
</evidence>
<keyword evidence="8" id="KW-0012">Acyltransferase</keyword>
<dbReference type="InterPro" id="IPR050644">
    <property type="entry name" value="PG_Glycine_Bridge_Synth"/>
</dbReference>
<dbReference type="PROSITE" id="PS51191">
    <property type="entry name" value="FEMABX"/>
    <property type="match status" value="1"/>
</dbReference>
<reference evidence="13 14" key="1">
    <citation type="submission" date="2016-01" db="EMBL/GenBank/DDBJ databases">
        <title>Highly variable Streptococcus oralis are common among viridans streptococci isolated from primates.</title>
        <authorList>
            <person name="Denapaite D."/>
            <person name="Rieger M."/>
            <person name="Koendgen S."/>
            <person name="Brueckner R."/>
            <person name="Ochigava I."/>
            <person name="Kappeler P."/>
            <person name="Maetz-Rensing K."/>
            <person name="Leendertz F."/>
            <person name="Hakenbeck R."/>
        </authorList>
    </citation>
    <scope>NUCLEOTIDE SEQUENCE [LARGE SCALE GENOMIC DNA]</scope>
    <source>
        <strain evidence="13 14">DD02</strain>
    </source>
</reference>
<evidence type="ECO:0000256" key="9">
    <source>
        <dbReference type="ARBA" id="ARBA00023316"/>
    </source>
</evidence>
<comment type="similarity">
    <text evidence="1">Belongs to the FemABX family.</text>
</comment>
<evidence type="ECO:0000256" key="12">
    <source>
        <dbReference type="ARBA" id="ARBA00047483"/>
    </source>
</evidence>
<evidence type="ECO:0000256" key="10">
    <source>
        <dbReference type="ARBA" id="ARBA00030706"/>
    </source>
</evidence>
<evidence type="ECO:0000256" key="5">
    <source>
        <dbReference type="ARBA" id="ARBA00022679"/>
    </source>
</evidence>
<accession>A0A139NB01</accession>
<dbReference type="EMBL" id="LQOF01000035">
    <property type="protein sequence ID" value="KXT72934.1"/>
    <property type="molecule type" value="Genomic_DNA"/>
</dbReference>
<dbReference type="GO" id="GO:0000166">
    <property type="term" value="F:nucleotide binding"/>
    <property type="evidence" value="ECO:0007669"/>
    <property type="project" value="InterPro"/>
</dbReference>
<protein>
    <recommendedName>
        <fullName evidence="3">Aminoacyltransferase FemA</fullName>
        <ecNumber evidence="2">2.3.2.17</ecNumber>
    </recommendedName>
    <alternativeName>
        <fullName evidence="11">Factor essential for expression of methicillin resistance A</fullName>
    </alternativeName>
    <alternativeName>
        <fullName evidence="10">N-acetylmuramoyl-L-alanyl-D-glutamyl-L-lysyl-(N6-glycyl)-D-alanyl-D-alanine-diphosphoundecaprenyl-N-acetylglucosamine:glycine glycyltransferase</fullName>
    </alternativeName>
</protein>
<proteinExistence type="inferred from homology"/>
<dbReference type="Proteomes" id="UP000070198">
    <property type="component" value="Unassembled WGS sequence"/>
</dbReference>
<keyword evidence="4" id="KW-0963">Cytoplasm</keyword>
<dbReference type="PANTHER" id="PTHR36174:SF2">
    <property type="entry name" value="AMINOACYLTRANSFERASE FEMA"/>
    <property type="match status" value="1"/>
</dbReference>